<dbReference type="EC" id="3.7.-.-" evidence="5"/>
<feature type="domain" description="Fumarylacetoacetase-like C-terminal" evidence="3">
    <location>
        <begin position="65"/>
        <end position="258"/>
    </location>
</feature>
<dbReference type="GO" id="GO:0016787">
    <property type="term" value="F:hydrolase activity"/>
    <property type="evidence" value="ECO:0007669"/>
    <property type="project" value="UniProtKB-KW"/>
</dbReference>
<keyword evidence="5" id="KW-0378">Hydrolase</keyword>
<dbReference type="PANTHER" id="PTHR11820">
    <property type="entry name" value="ACYLPYRUVASE"/>
    <property type="match status" value="1"/>
</dbReference>
<dbReference type="Pfam" id="PF01557">
    <property type="entry name" value="FAA_hydrolase"/>
    <property type="match status" value="1"/>
</dbReference>
<protein>
    <submittedName>
        <fullName evidence="5">Fumarylacetoacetate hydrolase family protein</fullName>
        <ecNumber evidence="5">3.7.-.-</ecNumber>
    </submittedName>
</protein>
<organism evidence="5 6">
    <name type="scientific">Camelliibacillus cellulosilyticus</name>
    <dbReference type="NCBI Taxonomy" id="2174486"/>
    <lineage>
        <taxon>Bacteria</taxon>
        <taxon>Bacillati</taxon>
        <taxon>Bacillota</taxon>
        <taxon>Bacilli</taxon>
        <taxon>Bacillales</taxon>
        <taxon>Sporolactobacillaceae</taxon>
        <taxon>Camelliibacillus</taxon>
    </lineage>
</organism>
<evidence type="ECO:0000259" key="4">
    <source>
        <dbReference type="Pfam" id="PF10370"/>
    </source>
</evidence>
<name>A0ABV9GNW4_9BACL</name>
<reference evidence="6" key="1">
    <citation type="journal article" date="2019" name="Int. J. Syst. Evol. Microbiol.">
        <title>The Global Catalogue of Microorganisms (GCM) 10K type strain sequencing project: providing services to taxonomists for standard genome sequencing and annotation.</title>
        <authorList>
            <consortium name="The Broad Institute Genomics Platform"/>
            <consortium name="The Broad Institute Genome Sequencing Center for Infectious Disease"/>
            <person name="Wu L."/>
            <person name="Ma J."/>
        </authorList>
    </citation>
    <scope>NUCLEOTIDE SEQUENCE [LARGE SCALE GENOMIC DNA]</scope>
    <source>
        <strain evidence="6">CGMCC 1.16306</strain>
    </source>
</reference>
<dbReference type="Gene3D" id="3.90.850.10">
    <property type="entry name" value="Fumarylacetoacetase-like, C-terminal domain"/>
    <property type="match status" value="1"/>
</dbReference>
<dbReference type="EMBL" id="JBHSFW010000001">
    <property type="protein sequence ID" value="MFC4618335.1"/>
    <property type="molecule type" value="Genomic_DNA"/>
</dbReference>
<feature type="domain" description="Rv2993c-like N-terminal" evidence="4">
    <location>
        <begin position="10"/>
        <end position="59"/>
    </location>
</feature>
<comment type="caution">
    <text evidence="5">The sequence shown here is derived from an EMBL/GenBank/DDBJ whole genome shotgun (WGS) entry which is preliminary data.</text>
</comment>
<dbReference type="SUPFAM" id="SSF56529">
    <property type="entry name" value="FAH"/>
    <property type="match status" value="1"/>
</dbReference>
<dbReference type="InterPro" id="IPR036663">
    <property type="entry name" value="Fumarylacetoacetase_C_sf"/>
</dbReference>
<dbReference type="InterPro" id="IPR011234">
    <property type="entry name" value="Fumarylacetoacetase-like_C"/>
</dbReference>
<keyword evidence="6" id="KW-1185">Reference proteome</keyword>
<evidence type="ECO:0000256" key="1">
    <source>
        <dbReference type="ARBA" id="ARBA00010211"/>
    </source>
</evidence>
<dbReference type="InterPro" id="IPR018833">
    <property type="entry name" value="Rv2993c-like_N"/>
</dbReference>
<dbReference type="Proteomes" id="UP001596022">
    <property type="component" value="Unassembled WGS sequence"/>
</dbReference>
<comment type="similarity">
    <text evidence="1">Belongs to the FAH family.</text>
</comment>
<evidence type="ECO:0000259" key="3">
    <source>
        <dbReference type="Pfam" id="PF01557"/>
    </source>
</evidence>
<dbReference type="PANTHER" id="PTHR11820:SF7">
    <property type="entry name" value="ACYLPYRUVASE FAHD1, MITOCHONDRIAL"/>
    <property type="match status" value="1"/>
</dbReference>
<gene>
    <name evidence="5" type="ORF">ACFO4N_06270</name>
</gene>
<evidence type="ECO:0000313" key="6">
    <source>
        <dbReference type="Proteomes" id="UP001596022"/>
    </source>
</evidence>
<sequence length="259" mass="28971">MTKRWEILLKYCRFLHDGQVKYGMIDVDRVVEFMGSFLDDPAVPTDRLYHLNEVKLLAPLEPKQLIAIGLNYKDHAIEQSKPLPEEPMMFMVSPSAVIGPDETIQLAKPDHRIDYEAELAIVIGKTAYQVSEADALDYVFGYTIAVDVSDRDLQNRDRQYTRAKSYATYKPLGPVVETDLRPNKVKIQLKQNGDLKQDGHTSDMVHSVEKMIAHVTEVITLEPGDVILTGTPAGVGPLHKGDKIETTIEGIGTLVNDVD</sequence>
<keyword evidence="2" id="KW-0479">Metal-binding</keyword>
<proteinExistence type="inferred from homology"/>
<dbReference type="RefSeq" id="WP_376845331.1">
    <property type="nucleotide sequence ID" value="NZ_JBHSFW010000001.1"/>
</dbReference>
<accession>A0ABV9GNW4</accession>
<evidence type="ECO:0000256" key="2">
    <source>
        <dbReference type="ARBA" id="ARBA00022723"/>
    </source>
</evidence>
<dbReference type="Pfam" id="PF10370">
    <property type="entry name" value="Rv2993c-like_N"/>
    <property type="match status" value="1"/>
</dbReference>
<evidence type="ECO:0000313" key="5">
    <source>
        <dbReference type="EMBL" id="MFC4618335.1"/>
    </source>
</evidence>